<dbReference type="PROSITE" id="PS51841">
    <property type="entry name" value="LTD"/>
    <property type="match status" value="1"/>
</dbReference>
<dbReference type="Proteomes" id="UP000232412">
    <property type="component" value="Unassembled WGS sequence"/>
</dbReference>
<name>A0A2H1EIY4_9ARCH</name>
<dbReference type="Gene3D" id="2.60.40.1260">
    <property type="entry name" value="Lamin Tail domain"/>
    <property type="match status" value="1"/>
</dbReference>
<gene>
    <name evidence="3" type="ORF">NSIN_40144</name>
</gene>
<protein>
    <recommendedName>
        <fullName evidence="2">LTD domain-containing protein</fullName>
    </recommendedName>
</protein>
<evidence type="ECO:0000256" key="1">
    <source>
        <dbReference type="SAM" id="MobiDB-lite"/>
    </source>
</evidence>
<dbReference type="SUPFAM" id="SSF74853">
    <property type="entry name" value="Lamin A/C globular tail domain"/>
    <property type="match status" value="1"/>
</dbReference>
<dbReference type="Gene3D" id="2.60.40.1930">
    <property type="match status" value="1"/>
</dbReference>
<sequence>MVFQMKYLGLCLIAGIVALLAFGHGYSANGQTIPIANRVVINEVELNPAIDDTKFPAQWVELYNPTSSDVNIGGWTIGATTGLKQVYSIPSGTSISSHQFILYHYVPIWFPHAGAIIQLKNSSGTVIDQTPSLSDSLSDGNTWQRVYDGYDTGSQNDWVFKTGTPGSSNGQPTTSTTTSQLTMSISSDKQSYVFGDVVNISGQVSQIVKNPAVSTIPQTVDIVLSGPGGFKNTFSLYPGNDLKFSTYVKTDQVLGFTEGTYTISASYGTAQTSSTFSLSSVAFVPPTQSAPLTMMIYTDNSNYTISQPIVLLGNVSQVLPLTPVQYKVYDPTNTIVYQGNLFPDSQGKITSANQYQRSAGATGLLINSVNPIYGVYRITATYGDASAFTTFTLVSSQVQSNVITLSTDKQVYAPGETVVLSGSTLFKGLQNLGLSPSLQIIQTTVGGSSGTQTSGNRGIVPNTANIVTLVNLQSDNTFTYKFALVGTSDGLGNYRAIISIPQGTAEADFIVVPNPADYKAASSSSSPFSIVTDKNSYALGEHMIISGKILNPIQLSTQNAGATVKIQVFNSTGGPISSGGSFINNVGVSTSNALSYFAFPDANGNYQIQQIIQTGIYAPGTYTLKASYSNLSTSTTFTVYDPLATGSQGPIVASTDKKVYGIGDTITLTGQISSLAGTSFTVTLTQPDGEQSVSPLAINNGMFSWSWTIPNSAKTGYMPPTTNRAASPVFDPTVNLYGIYRIKITSTNANADLFFQVSKSPQPNQEIAPIVVLTDKTDYLSTDVAKIRGEVIPVQNAASQDTNTQVQILIYTNDGQQIYRGDATVNPGGQFYVTVPFHTGIWKTGAYKLYAQYLTNKAITSFNVTDNISSGSTKLQLFMTTDTDKYLPGQTVLITGRTSYIVSVDNVDLAFGLANDTVISEGQVMSKQGLFVPKATVAFDQYGSFVYNYKIPNNTHLGNYTIIAQVPFGAYYAYFNVVDKLPVQNMTIPENQTQSTVNQTSNTTVNTTPTTVPSTIGPIQRHSQSPGILIDKINKLPQSVIAVELNSKSVESATYYPRELDGLLRVNPGDENSISVKVSSQDGTCIIGQDSGCKITKSTANSGLLYQTVTVNGMDYLVGYTGTGVRLEQFSIMPAHAGDVIPNGEWGVEIIKKDQTTRFYYQVTYVAK</sequence>
<organism evidence="3 4">
    <name type="scientific">Nitrosotalea sinensis</name>
    <dbReference type="NCBI Taxonomy" id="1499975"/>
    <lineage>
        <taxon>Archaea</taxon>
        <taxon>Nitrososphaerota</taxon>
        <taxon>Nitrososphaeria</taxon>
        <taxon>Nitrosotaleales</taxon>
        <taxon>Nitrosotaleaceae</taxon>
        <taxon>Nitrosotalea</taxon>
    </lineage>
</organism>
<feature type="region of interest" description="Disordered" evidence="1">
    <location>
        <begin position="992"/>
        <end position="1018"/>
    </location>
</feature>
<feature type="domain" description="LTD" evidence="2">
    <location>
        <begin position="27"/>
        <end position="154"/>
    </location>
</feature>
<evidence type="ECO:0000313" key="4">
    <source>
        <dbReference type="Proteomes" id="UP000232412"/>
    </source>
</evidence>
<dbReference type="InterPro" id="IPR001322">
    <property type="entry name" value="Lamin_tail_dom"/>
</dbReference>
<dbReference type="AlphaFoldDB" id="A0A2H1EIY4"/>
<keyword evidence="4" id="KW-1185">Reference proteome</keyword>
<dbReference type="EMBL" id="FRFC01000005">
    <property type="protein sequence ID" value="SHO47602.1"/>
    <property type="molecule type" value="Genomic_DNA"/>
</dbReference>
<evidence type="ECO:0000259" key="2">
    <source>
        <dbReference type="PROSITE" id="PS51841"/>
    </source>
</evidence>
<dbReference type="InterPro" id="IPR036415">
    <property type="entry name" value="Lamin_tail_dom_sf"/>
</dbReference>
<proteinExistence type="predicted"/>
<accession>A0A2H1EIY4</accession>
<reference evidence="4" key="1">
    <citation type="submission" date="2016-12" db="EMBL/GenBank/DDBJ databases">
        <authorList>
            <person name="Herbold C."/>
        </authorList>
    </citation>
    <scope>NUCLEOTIDE SEQUENCE [LARGE SCALE GENOMIC DNA]</scope>
</reference>
<evidence type="ECO:0000313" key="3">
    <source>
        <dbReference type="EMBL" id="SHO47602.1"/>
    </source>
</evidence>
<dbReference type="Pfam" id="PF00932">
    <property type="entry name" value="LTD"/>
    <property type="match status" value="1"/>
</dbReference>
<feature type="compositionally biased region" description="Low complexity" evidence="1">
    <location>
        <begin position="992"/>
        <end position="1015"/>
    </location>
</feature>